<keyword evidence="1" id="KW-0547">Nucleotide-binding</keyword>
<evidence type="ECO:0000256" key="4">
    <source>
        <dbReference type="ARBA" id="ARBA00061332"/>
    </source>
</evidence>
<dbReference type="SUPFAM" id="SSF52009">
    <property type="entry name" value="Phosphohistidine domain"/>
    <property type="match status" value="1"/>
</dbReference>
<evidence type="ECO:0000256" key="2">
    <source>
        <dbReference type="ARBA" id="ARBA00022840"/>
    </source>
</evidence>
<dbReference type="PANTHER" id="PTHR43615:SF1">
    <property type="entry name" value="PPDK_N DOMAIN-CONTAINING PROTEIN"/>
    <property type="match status" value="1"/>
</dbReference>
<dbReference type="EC" id="2.7.9.6" evidence="5"/>
<dbReference type="InterPro" id="IPR013815">
    <property type="entry name" value="ATP_grasp_subdomain_1"/>
</dbReference>
<keyword evidence="11" id="KW-1185">Reference proteome</keyword>
<dbReference type="Gene3D" id="3.30.470.20">
    <property type="entry name" value="ATP-grasp fold, B domain"/>
    <property type="match status" value="1"/>
</dbReference>
<dbReference type="AlphaFoldDB" id="A0A0J1FM53"/>
<evidence type="ECO:0000259" key="8">
    <source>
        <dbReference type="Pfam" id="PF00391"/>
    </source>
</evidence>
<dbReference type="GO" id="GO:0005524">
    <property type="term" value="F:ATP binding"/>
    <property type="evidence" value="ECO:0007669"/>
    <property type="project" value="UniProtKB-KW"/>
</dbReference>
<feature type="domain" description="Pyruvate phosphate dikinase AMP/ATP-binding" evidence="9">
    <location>
        <begin position="17"/>
        <end position="336"/>
    </location>
</feature>
<sequence length="898" mass="101030">MNSCLLGFEDIDKTQIAIVGGKGANLGELSRIEGVRVPEGFCLTTEAYRRIVEDNTEFISLVEELSLLKAEDWGKVSEISGKIRNLIEGIIIPQDIDEEIMDYLKRLGEKNAYAVRSSATAEDLPLASFAGQQDTYLNIIGKDAILRHVSKCWASLFTDRAVIYRLQNHFDHCKVYLSVVIQKMVFPQASGVMFTADPVTANRKITSIDASFGLGEALVSGLVNADIYKVKEGVIIDKKISSKKLAIYGLKQGGTEKKEIDIARQNTPTLTEGQILQLEQMGRKIEKHFGRPQDIEWCISWGHSSDPGANPSNEVCPLSSEDKIYIVQSRPITTLYPVPEVNTDKNHVFFSFGHRQMMTEAMSPLSITFFQVLFKQMTGSPMYEAGGRIYVDVSNEMRSPLMRKSFVKGLSAIDVLMQKAFYNLIKREDFMKHLAKSKKPMVGGKVIASWLLKTIECYRKNDPAIVEGFMVRNRAALMDLERQAQMISGKELFDFVDQSMVQLKDIIFDTYGVVFAGAYATNWLNKHMEKWLGEKNAADTLAQSVANNVTSEMGLELLDVSDVVRKYPEVMSYLENPSDETLLEDLANLEGGPEVCEAIRGYLEKYGMRCSAEIDISRTRWNEKPSILASLILGNIKVYPPNEHIAKFEQGLKEAKQKEQDLIGRLQQLPGGSWKAKRTKKAISVLRNYAGYREFNKYVLVWYEWIVKQVLMKEAEALVRRGRLEEIEDIYYLRFEELKQVIETNEIDYQMIKNRKEDYEIYKKLTPPRVITSDGEVISGEYDTSNIPEGALAGVPVSAGIIEGRARVILRIEDAQIEEGDILVTTFTDPSWTPVFVSIKGLVTEVGGMMTHGAVVAREYGLPAVVSVENATTLIKDGQKIRVNGSEGYVEILSEKEH</sequence>
<organism evidence="10 11">
    <name type="scientific">Desulfosporosinus acididurans</name>
    <dbReference type="NCBI Taxonomy" id="476652"/>
    <lineage>
        <taxon>Bacteria</taxon>
        <taxon>Bacillati</taxon>
        <taxon>Bacillota</taxon>
        <taxon>Clostridia</taxon>
        <taxon>Eubacteriales</taxon>
        <taxon>Desulfitobacteriaceae</taxon>
        <taxon>Desulfosporosinus</taxon>
    </lineage>
</organism>
<gene>
    <name evidence="10" type="primary">ppsA</name>
    <name evidence="10" type="ORF">DEAC_c34910</name>
</gene>
<dbReference type="GO" id="GO:0016301">
    <property type="term" value="F:kinase activity"/>
    <property type="evidence" value="ECO:0007669"/>
    <property type="project" value="InterPro"/>
</dbReference>
<dbReference type="Pfam" id="PF00391">
    <property type="entry name" value="PEP-utilizers"/>
    <property type="match status" value="1"/>
</dbReference>
<reference evidence="10 11" key="1">
    <citation type="submission" date="2015-06" db="EMBL/GenBank/DDBJ databases">
        <title>Draft genome of the moderately acidophilic sulfate reducer Candidatus Desulfosporosinus acididurans strain M1.</title>
        <authorList>
            <person name="Poehlein A."/>
            <person name="Petzsch P."/>
            <person name="Johnson B.D."/>
            <person name="Schloemann M."/>
            <person name="Daniel R."/>
            <person name="Muehling M."/>
        </authorList>
    </citation>
    <scope>NUCLEOTIDE SEQUENCE [LARGE SCALE GENOMIC DNA]</scope>
    <source>
        <strain evidence="10 11">M1</strain>
    </source>
</reference>
<protein>
    <recommendedName>
        <fullName evidence="6">Rifampicin phosphotransferase</fullName>
        <ecNumber evidence="5">2.7.9.6</ecNumber>
    </recommendedName>
    <alternativeName>
        <fullName evidence="7">Rifampin phosphotransferase</fullName>
    </alternativeName>
</protein>
<comment type="similarity">
    <text evidence="4">Belongs to the rifampicin phosphotransferase family.</text>
</comment>
<dbReference type="RefSeq" id="WP_047811286.1">
    <property type="nucleotide sequence ID" value="NZ_LDZY01000013.1"/>
</dbReference>
<dbReference type="Proteomes" id="UP000036356">
    <property type="component" value="Unassembled WGS sequence"/>
</dbReference>
<dbReference type="SUPFAM" id="SSF56059">
    <property type="entry name" value="Glutathione synthetase ATP-binding domain-like"/>
    <property type="match status" value="1"/>
</dbReference>
<dbReference type="PATRIC" id="fig|476652.3.peg.3683"/>
<dbReference type="FunFam" id="3.30.1490.20:FF:000010">
    <property type="entry name" value="Phosphoenolpyruvate synthase"/>
    <property type="match status" value="1"/>
</dbReference>
<dbReference type="InterPro" id="IPR008279">
    <property type="entry name" value="PEP-util_enz_mobile_dom"/>
</dbReference>
<dbReference type="NCBIfam" id="NF004878">
    <property type="entry name" value="PRK06241.1-3"/>
    <property type="match status" value="1"/>
</dbReference>
<dbReference type="Gene3D" id="3.30.1490.20">
    <property type="entry name" value="ATP-grasp fold, A domain"/>
    <property type="match status" value="1"/>
</dbReference>
<dbReference type="Pfam" id="PF01326">
    <property type="entry name" value="PPDK_N"/>
    <property type="match status" value="1"/>
</dbReference>
<dbReference type="NCBIfam" id="NF004877">
    <property type="entry name" value="PRK06241.1-2"/>
    <property type="match status" value="1"/>
</dbReference>
<evidence type="ECO:0000313" key="11">
    <source>
        <dbReference type="Proteomes" id="UP000036356"/>
    </source>
</evidence>
<dbReference type="InterPro" id="IPR002192">
    <property type="entry name" value="PPDK_AMP/ATP-bd"/>
</dbReference>
<accession>A0A0J1FM53</accession>
<evidence type="ECO:0000256" key="6">
    <source>
        <dbReference type="ARBA" id="ARBA00074400"/>
    </source>
</evidence>
<dbReference type="FunFam" id="3.50.30.10:FF:000007">
    <property type="entry name" value="Phosphoenolpyruvate synthase"/>
    <property type="match status" value="1"/>
</dbReference>
<evidence type="ECO:0000256" key="1">
    <source>
        <dbReference type="ARBA" id="ARBA00022741"/>
    </source>
</evidence>
<name>A0A0J1FM53_9FIRM</name>
<comment type="catalytic activity">
    <reaction evidence="3">
        <text>rifampicin + ATP + H2O = 21-phosphorifampicin + AMP + phosphate + 2 H(+)</text>
        <dbReference type="Rhea" id="RHEA:56304"/>
        <dbReference type="ChEBI" id="CHEBI:15377"/>
        <dbReference type="ChEBI" id="CHEBI:15378"/>
        <dbReference type="ChEBI" id="CHEBI:30616"/>
        <dbReference type="ChEBI" id="CHEBI:43474"/>
        <dbReference type="ChEBI" id="CHEBI:71365"/>
        <dbReference type="ChEBI" id="CHEBI:140195"/>
        <dbReference type="ChEBI" id="CHEBI:456215"/>
        <dbReference type="EC" id="2.7.9.6"/>
    </reaction>
    <physiologicalReaction direction="left-to-right" evidence="3">
        <dbReference type="Rhea" id="RHEA:56305"/>
    </physiologicalReaction>
</comment>
<dbReference type="NCBIfam" id="NF004879">
    <property type="entry name" value="PRK06241.1-4"/>
    <property type="match status" value="1"/>
</dbReference>
<evidence type="ECO:0000313" key="10">
    <source>
        <dbReference type="EMBL" id="KLU64545.1"/>
    </source>
</evidence>
<dbReference type="PANTHER" id="PTHR43615">
    <property type="entry name" value="PHOSPHOENOLPYRUVATE SYNTHASE-RELATED"/>
    <property type="match status" value="1"/>
</dbReference>
<comment type="caution">
    <text evidence="10">The sequence shown here is derived from an EMBL/GenBank/DDBJ whole genome shotgun (WGS) entry which is preliminary data.</text>
</comment>
<evidence type="ECO:0000256" key="7">
    <source>
        <dbReference type="ARBA" id="ARBA00076136"/>
    </source>
</evidence>
<dbReference type="InterPro" id="IPR036637">
    <property type="entry name" value="Phosphohistidine_dom_sf"/>
</dbReference>
<dbReference type="STRING" id="476652.DEAC_c34910"/>
<keyword evidence="10" id="KW-0808">Transferase</keyword>
<proteinExistence type="inferred from homology"/>
<feature type="domain" description="PEP-utilising enzyme mobile" evidence="8">
    <location>
        <begin position="817"/>
        <end position="888"/>
    </location>
</feature>
<dbReference type="NCBIfam" id="NF041857">
    <property type="entry name" value="RIF_Ptrans_rph"/>
    <property type="match status" value="1"/>
</dbReference>
<dbReference type="EMBL" id="LDZY01000013">
    <property type="protein sequence ID" value="KLU64545.1"/>
    <property type="molecule type" value="Genomic_DNA"/>
</dbReference>
<dbReference type="Gene3D" id="3.50.30.10">
    <property type="entry name" value="Phosphohistidine domain"/>
    <property type="match status" value="1"/>
</dbReference>
<dbReference type="InterPro" id="IPR051549">
    <property type="entry name" value="PEP_Utilizing_Enz"/>
</dbReference>
<evidence type="ECO:0000256" key="5">
    <source>
        <dbReference type="ARBA" id="ARBA00066332"/>
    </source>
</evidence>
<evidence type="ECO:0000259" key="9">
    <source>
        <dbReference type="Pfam" id="PF01326"/>
    </source>
</evidence>
<keyword evidence="10" id="KW-0670">Pyruvate</keyword>
<keyword evidence="2" id="KW-0067">ATP-binding</keyword>
<evidence type="ECO:0000256" key="3">
    <source>
        <dbReference type="ARBA" id="ARBA00051922"/>
    </source>
</evidence>